<accession>A0A9D2VYL6</accession>
<dbReference type="GO" id="GO:0042781">
    <property type="term" value="F:3'-tRNA processing endoribonuclease activity"/>
    <property type="evidence" value="ECO:0007669"/>
    <property type="project" value="TreeGrafter"/>
</dbReference>
<comment type="caution">
    <text evidence="3">The sequence shown here is derived from an EMBL/GenBank/DDBJ whole genome shotgun (WGS) entry which is preliminary data.</text>
</comment>
<keyword evidence="1" id="KW-0255">Endonuclease</keyword>
<dbReference type="RefSeq" id="WP_277272193.1">
    <property type="nucleotide sequence ID" value="NZ_DYXE01000067.1"/>
</dbReference>
<dbReference type="InterPro" id="IPR036866">
    <property type="entry name" value="RibonucZ/Hydroxyglut_hydro"/>
</dbReference>
<dbReference type="InterPro" id="IPR001279">
    <property type="entry name" value="Metallo-B-lactamas"/>
</dbReference>
<name>A0A9D2VYL6_9FIRM</name>
<evidence type="ECO:0000256" key="1">
    <source>
        <dbReference type="ARBA" id="ARBA00022759"/>
    </source>
</evidence>
<dbReference type="PANTHER" id="PTHR46018:SF2">
    <property type="entry name" value="ZINC PHOSPHODIESTERASE ELAC PROTEIN 1"/>
    <property type="match status" value="1"/>
</dbReference>
<dbReference type="EMBL" id="DYXE01000067">
    <property type="protein sequence ID" value="HJH50112.1"/>
    <property type="molecule type" value="Genomic_DNA"/>
</dbReference>
<dbReference type="Proteomes" id="UP000813420">
    <property type="component" value="Unassembled WGS sequence"/>
</dbReference>
<organism evidence="3 4">
    <name type="scientific">Merdimonas faecis</name>
    <dbReference type="NCBI Taxonomy" id="1653435"/>
    <lineage>
        <taxon>Bacteria</taxon>
        <taxon>Bacillati</taxon>
        <taxon>Bacillota</taxon>
        <taxon>Clostridia</taxon>
        <taxon>Lachnospirales</taxon>
        <taxon>Lachnospiraceae</taxon>
        <taxon>Merdimonas</taxon>
    </lineage>
</organism>
<feature type="domain" description="Metallo-beta-lactamase" evidence="2">
    <location>
        <begin position="20"/>
        <end position="211"/>
    </location>
</feature>
<reference evidence="3" key="2">
    <citation type="submission" date="2021-09" db="EMBL/GenBank/DDBJ databases">
        <authorList>
            <person name="Gilroy R."/>
        </authorList>
    </citation>
    <scope>NUCLEOTIDE SEQUENCE</scope>
    <source>
        <strain evidence="3">USAMLcec4-12693</strain>
    </source>
</reference>
<dbReference type="Gene3D" id="3.60.15.10">
    <property type="entry name" value="Ribonuclease Z/Hydroxyacylglutathione hydrolase-like"/>
    <property type="match status" value="1"/>
</dbReference>
<evidence type="ECO:0000313" key="4">
    <source>
        <dbReference type="Proteomes" id="UP000813420"/>
    </source>
</evidence>
<sequence>MDKETLIILGTGNATVTKCFNTCFAIQTEEEYFLVDTGGGNGILVQLEKAQIPMEAVHEIFISHEHTDHLLGLIWLIRMIATKMKRGQYEGNLYIYCHEDLVDTILTITKLTVQKKFYQMIGERIFFQPVKDGEAREILGYRVQFFDIQSTKAKQYGFTLQLKNGKKFTFLGDEPYCECEEPYAKNADWLLHEAFCLYRDREIYKPYEKHHATVKEACEDGENLGAKNLILYHTEDKNLENRRKLYTEEGRQYYHGNLIVPEDLERIIL</sequence>
<dbReference type="Pfam" id="PF23023">
    <property type="entry name" value="Anti-Pycsar_Apyc1"/>
    <property type="match status" value="1"/>
</dbReference>
<dbReference type="SUPFAM" id="SSF56281">
    <property type="entry name" value="Metallo-hydrolase/oxidoreductase"/>
    <property type="match status" value="1"/>
</dbReference>
<evidence type="ECO:0000259" key="2">
    <source>
        <dbReference type="SMART" id="SM00849"/>
    </source>
</evidence>
<protein>
    <submittedName>
        <fullName evidence="3">MBL fold metallo-hydrolase</fullName>
    </submittedName>
</protein>
<keyword evidence="1" id="KW-0378">Hydrolase</keyword>
<reference evidence="3" key="1">
    <citation type="journal article" date="2021" name="PeerJ">
        <title>Extensive microbial diversity within the chicken gut microbiome revealed by metagenomics and culture.</title>
        <authorList>
            <person name="Gilroy R."/>
            <person name="Ravi A."/>
            <person name="Getino M."/>
            <person name="Pursley I."/>
            <person name="Horton D.L."/>
            <person name="Alikhan N.F."/>
            <person name="Baker D."/>
            <person name="Gharbi K."/>
            <person name="Hall N."/>
            <person name="Watson M."/>
            <person name="Adriaenssens E.M."/>
            <person name="Foster-Nyarko E."/>
            <person name="Jarju S."/>
            <person name="Secka A."/>
            <person name="Antonio M."/>
            <person name="Oren A."/>
            <person name="Chaudhuri R.R."/>
            <person name="La Ragione R."/>
            <person name="Hildebrand F."/>
            <person name="Pallen M.J."/>
        </authorList>
    </citation>
    <scope>NUCLEOTIDE SEQUENCE</scope>
    <source>
        <strain evidence="3">USAMLcec4-12693</strain>
    </source>
</reference>
<proteinExistence type="predicted"/>
<evidence type="ECO:0000313" key="3">
    <source>
        <dbReference type="EMBL" id="HJH50112.1"/>
    </source>
</evidence>
<dbReference type="AlphaFoldDB" id="A0A9D2VYL6"/>
<dbReference type="PANTHER" id="PTHR46018">
    <property type="entry name" value="ZINC PHOSPHODIESTERASE ELAC PROTEIN 1"/>
    <property type="match status" value="1"/>
</dbReference>
<keyword evidence="1" id="KW-0540">Nuclease</keyword>
<gene>
    <name evidence="3" type="ORF">K8V39_07610</name>
</gene>
<dbReference type="SMART" id="SM00849">
    <property type="entry name" value="Lactamase_B"/>
    <property type="match status" value="1"/>
</dbReference>